<dbReference type="PANTHER" id="PTHR15728">
    <property type="entry name" value="DEADENYLATION COMPLEX CATALYTIC SUBUNIT PAN2"/>
    <property type="match status" value="1"/>
</dbReference>
<dbReference type="EMBL" id="PDUG01000023">
    <property type="protein sequence ID" value="PIC12380.1"/>
    <property type="molecule type" value="Genomic_DNA"/>
</dbReference>
<dbReference type="AlphaFoldDB" id="A0A2G5SBG2"/>
<dbReference type="GO" id="GO:0000932">
    <property type="term" value="C:P-body"/>
    <property type="evidence" value="ECO:0007669"/>
    <property type="project" value="TreeGrafter"/>
</dbReference>
<organism evidence="2 3">
    <name type="scientific">Caenorhabditis nigoni</name>
    <dbReference type="NCBI Taxonomy" id="1611254"/>
    <lineage>
        <taxon>Eukaryota</taxon>
        <taxon>Metazoa</taxon>
        <taxon>Ecdysozoa</taxon>
        <taxon>Nematoda</taxon>
        <taxon>Chromadorea</taxon>
        <taxon>Rhabditida</taxon>
        <taxon>Rhabditina</taxon>
        <taxon>Rhabditomorpha</taxon>
        <taxon>Rhabditoidea</taxon>
        <taxon>Rhabditidae</taxon>
        <taxon>Peloderinae</taxon>
        <taxon>Caenorhabditis</taxon>
    </lineage>
</organism>
<keyword evidence="3" id="KW-1185">Reference proteome</keyword>
<feature type="region of interest" description="Disordered" evidence="1">
    <location>
        <begin position="78"/>
        <end position="102"/>
    </location>
</feature>
<dbReference type="InterPro" id="IPR050785">
    <property type="entry name" value="PAN2-PAN3_catalytic_subunit"/>
</dbReference>
<protein>
    <submittedName>
        <fullName evidence="2">Uncharacterized protein</fullName>
    </submittedName>
</protein>
<dbReference type="Gene3D" id="3.30.420.10">
    <property type="entry name" value="Ribonuclease H-like superfamily/Ribonuclease H"/>
    <property type="match status" value="1"/>
</dbReference>
<sequence>MQLYLFMRLLSQQPNLGNIAIFSGESIQEFSHDSVVDARYTLKLYHKYLEMKENGIFGPEMRRMYAIMPPLACSPNPSGSPLTINTLRLPQDETAGPAPNSV</sequence>
<dbReference type="Proteomes" id="UP000230233">
    <property type="component" value="Unassembled WGS sequence"/>
</dbReference>
<dbReference type="GO" id="GO:0000289">
    <property type="term" value="P:nuclear-transcribed mRNA poly(A) tail shortening"/>
    <property type="evidence" value="ECO:0007669"/>
    <property type="project" value="TreeGrafter"/>
</dbReference>
<gene>
    <name evidence="2" type="ORF">B9Z55_028417</name>
</gene>
<dbReference type="OrthoDB" id="16516at2759"/>
<dbReference type="GO" id="GO:0004535">
    <property type="term" value="F:poly(A)-specific ribonuclease activity"/>
    <property type="evidence" value="ECO:0007669"/>
    <property type="project" value="TreeGrafter"/>
</dbReference>
<evidence type="ECO:0000313" key="3">
    <source>
        <dbReference type="Proteomes" id="UP000230233"/>
    </source>
</evidence>
<evidence type="ECO:0000256" key="1">
    <source>
        <dbReference type="SAM" id="MobiDB-lite"/>
    </source>
</evidence>
<feature type="compositionally biased region" description="Polar residues" evidence="1">
    <location>
        <begin position="78"/>
        <end position="88"/>
    </location>
</feature>
<name>A0A2G5SBG2_9PELO</name>
<dbReference type="GO" id="GO:0003676">
    <property type="term" value="F:nucleic acid binding"/>
    <property type="evidence" value="ECO:0007669"/>
    <property type="project" value="InterPro"/>
</dbReference>
<dbReference type="PANTHER" id="PTHR15728:SF0">
    <property type="entry name" value="PAN2-PAN3 DEADENYLATION COMPLEX CATALYTIC SUBUNIT PAN2"/>
    <property type="match status" value="1"/>
</dbReference>
<dbReference type="InterPro" id="IPR036397">
    <property type="entry name" value="RNaseH_sf"/>
</dbReference>
<dbReference type="GO" id="GO:0031251">
    <property type="term" value="C:PAN complex"/>
    <property type="evidence" value="ECO:0007669"/>
    <property type="project" value="TreeGrafter"/>
</dbReference>
<proteinExistence type="predicted"/>
<accession>A0A2G5SBG2</accession>
<dbReference type="STRING" id="1611254.A0A2G5SBG2"/>
<evidence type="ECO:0000313" key="2">
    <source>
        <dbReference type="EMBL" id="PIC12380.1"/>
    </source>
</evidence>
<comment type="caution">
    <text evidence="2">The sequence shown here is derived from an EMBL/GenBank/DDBJ whole genome shotgun (WGS) entry which is preliminary data.</text>
</comment>
<reference evidence="3" key="1">
    <citation type="submission" date="2017-10" db="EMBL/GenBank/DDBJ databases">
        <title>Rapid genome shrinkage in a self-fertile nematode reveals novel sperm competition proteins.</title>
        <authorList>
            <person name="Yin D."/>
            <person name="Schwarz E.M."/>
            <person name="Thomas C.G."/>
            <person name="Felde R.L."/>
            <person name="Korf I.F."/>
            <person name="Cutter A.D."/>
            <person name="Schartner C.M."/>
            <person name="Ralston E.J."/>
            <person name="Meyer B.J."/>
            <person name="Haag E.S."/>
        </authorList>
    </citation>
    <scope>NUCLEOTIDE SEQUENCE [LARGE SCALE GENOMIC DNA]</scope>
    <source>
        <strain evidence="3">JU1422</strain>
    </source>
</reference>